<dbReference type="EMBL" id="FNTV01000002">
    <property type="protein sequence ID" value="SEF11136.1"/>
    <property type="molecule type" value="Genomic_DNA"/>
</dbReference>
<evidence type="ECO:0008006" key="3">
    <source>
        <dbReference type="Google" id="ProtNLM"/>
    </source>
</evidence>
<dbReference type="AlphaFoldDB" id="A0A1H5PBJ9"/>
<evidence type="ECO:0000313" key="1">
    <source>
        <dbReference type="EMBL" id="SEF11136.1"/>
    </source>
</evidence>
<accession>A0A1H5PBJ9</accession>
<sequence length="300" mass="33099">MLKCNDYRRIESGMMDPITAAPVIASIANALAPDSDSNTELRTSLLKKVLGPPADAYGLHLGQKVEMWSQSRQTKKVLELAAQKVDSTKAGRVPPRVAAAILESSQYTDDEFVAEYLSGVLASARTPEGLDDRGVSWTALVNRLSSDSLKIHYIIYSIMRREMRGVEIEVMADWCRKHIVVRYIDLLPILDLGEPQEAMRRCLDALYSLQREGLIEALTHGSASHLTGHPYGQYVLPDLGDMIIMSTTIQGVQLFLQGHGYGDVWANGIADPERGFEVAGTIEQGLSEVPGMWLESLPMK</sequence>
<name>A0A1H5PBJ9_9MICC</name>
<proteinExistence type="predicted"/>
<protein>
    <recommendedName>
        <fullName evidence="3">DUF4393 domain-containing protein</fullName>
    </recommendedName>
</protein>
<dbReference type="Proteomes" id="UP000182725">
    <property type="component" value="Unassembled WGS sequence"/>
</dbReference>
<reference evidence="1 2" key="1">
    <citation type="submission" date="2016-10" db="EMBL/GenBank/DDBJ databases">
        <authorList>
            <person name="de Groot N.N."/>
        </authorList>
    </citation>
    <scope>NUCLEOTIDE SEQUENCE [LARGE SCALE GENOMIC DNA]</scope>
    <source>
        <strain evidence="1 2">DSM 22274</strain>
    </source>
</reference>
<organism evidence="1 2">
    <name type="scientific">Arthrobacter alpinus</name>
    <dbReference type="NCBI Taxonomy" id="656366"/>
    <lineage>
        <taxon>Bacteria</taxon>
        <taxon>Bacillati</taxon>
        <taxon>Actinomycetota</taxon>
        <taxon>Actinomycetes</taxon>
        <taxon>Micrococcales</taxon>
        <taxon>Micrococcaceae</taxon>
        <taxon>Arthrobacter</taxon>
    </lineage>
</organism>
<evidence type="ECO:0000313" key="2">
    <source>
        <dbReference type="Proteomes" id="UP000182725"/>
    </source>
</evidence>
<gene>
    <name evidence="1" type="ORF">SAMN04489740_4071</name>
</gene>